<evidence type="ECO:0000313" key="4">
    <source>
        <dbReference type="Proteomes" id="UP000032427"/>
    </source>
</evidence>
<evidence type="ECO:0000256" key="1">
    <source>
        <dbReference type="SAM" id="Phobius"/>
    </source>
</evidence>
<dbReference type="GeneID" id="28540550"/>
<protein>
    <submittedName>
        <fullName evidence="3">Putative type VI secretion protein VasF</fullName>
    </submittedName>
</protein>
<dbReference type="InterPro" id="IPR038522">
    <property type="entry name" value="T4/T6SS_DotU_sf"/>
</dbReference>
<dbReference type="NCBIfam" id="NF038228">
    <property type="entry name" value="IcmH_DotU_IVB"/>
    <property type="match status" value="1"/>
</dbReference>
<dbReference type="HOGENOM" id="CLU_071818_0_0_6"/>
<gene>
    <name evidence="3" type="primary">vasF</name>
    <name evidence="3" type="ORF">AWOD_I_0984</name>
</gene>
<accession>A0A090KHL5</accession>
<dbReference type="PATRIC" id="fig|80852.17.peg.1003"/>
<dbReference type="PANTHER" id="PTHR38033">
    <property type="entry name" value="MEMBRANE PROTEIN-RELATED"/>
    <property type="match status" value="1"/>
</dbReference>
<dbReference type="PANTHER" id="PTHR38033:SF1">
    <property type="entry name" value="DOTU FAMILY TYPE IV_VI SECRETION SYSTEM PROTEIN"/>
    <property type="match status" value="1"/>
</dbReference>
<dbReference type="KEGG" id="awd:AWOD_I_0984"/>
<feature type="transmembrane region" description="Helical" evidence="1">
    <location>
        <begin position="239"/>
        <end position="261"/>
    </location>
</feature>
<proteinExistence type="predicted"/>
<keyword evidence="1" id="KW-0812">Transmembrane</keyword>
<dbReference type="AlphaFoldDB" id="A0A090KHL5"/>
<keyword evidence="1" id="KW-0472">Membrane</keyword>
<dbReference type="Gene3D" id="1.25.40.590">
    <property type="entry name" value="Type IV / VI secretion system, DotU"/>
    <property type="match status" value="1"/>
</dbReference>
<evidence type="ECO:0000259" key="2">
    <source>
        <dbReference type="Pfam" id="PF09850"/>
    </source>
</evidence>
<dbReference type="EMBL" id="LN554846">
    <property type="protein sequence ID" value="CED71074.1"/>
    <property type="molecule type" value="Genomic_DNA"/>
</dbReference>
<organism evidence="3 4">
    <name type="scientific">Aliivibrio wodanis</name>
    <dbReference type="NCBI Taxonomy" id="80852"/>
    <lineage>
        <taxon>Bacteria</taxon>
        <taxon>Pseudomonadati</taxon>
        <taxon>Pseudomonadota</taxon>
        <taxon>Gammaproteobacteria</taxon>
        <taxon>Vibrionales</taxon>
        <taxon>Vibrionaceae</taxon>
        <taxon>Aliivibrio</taxon>
    </lineage>
</organism>
<feature type="domain" description="Type IV / VI secretion system DotU" evidence="2">
    <location>
        <begin position="58"/>
        <end position="259"/>
    </location>
</feature>
<dbReference type="NCBIfam" id="TIGR03349">
    <property type="entry name" value="IV_VI_DotU"/>
    <property type="match status" value="1"/>
</dbReference>
<dbReference type="OrthoDB" id="345640at2"/>
<dbReference type="InterPro" id="IPR017732">
    <property type="entry name" value="T4/T6SS_DotU"/>
</dbReference>
<sequence>MNSSSMDDRTVLITQEPNQVNPTLTQNVGAPKFDQLQDRMVYAARIKPEEYNFAGNNPLISAASSLLCITCDLKKESYQDIELLKQKLVEELKSFEFQALNSGVENNYVALSRYLLCTFVDEIIVTTPWGSESHWASQSMLSSFHNETYGGEKFFLLLEKLSRNPAKYLDLLELMYLCLSLGFEGKYRVLSRGLIDLEAIRDSLYRQVRSLRCNEESSLSPNWEPKQVQRHKLTRQTSWIGIICVVAFSLCAIYGGFYYVLNQQSEHVIQVFQQIEL</sequence>
<dbReference type="STRING" id="80852.AWOD_I_0984"/>
<name>A0A090KHL5_9GAMM</name>
<keyword evidence="1" id="KW-1133">Transmembrane helix</keyword>
<keyword evidence="4" id="KW-1185">Reference proteome</keyword>
<reference evidence="4" key="1">
    <citation type="submission" date="2014-09" db="EMBL/GenBank/DDBJ databases">
        <authorList>
            <person name="Hjerde E."/>
        </authorList>
    </citation>
    <scope>NUCLEOTIDE SEQUENCE [LARGE SCALE GENOMIC DNA]</scope>
    <source>
        <strain evidence="4">06/09/139</strain>
    </source>
</reference>
<evidence type="ECO:0000313" key="3">
    <source>
        <dbReference type="EMBL" id="CED71074.1"/>
    </source>
</evidence>
<dbReference type="Proteomes" id="UP000032427">
    <property type="component" value="Chromosome 1"/>
</dbReference>
<dbReference type="Pfam" id="PF09850">
    <property type="entry name" value="DotU"/>
    <property type="match status" value="1"/>
</dbReference>